<dbReference type="RefSeq" id="WP_129069788.1">
    <property type="nucleotide sequence ID" value="NZ_RDFA01000005.1"/>
</dbReference>
<keyword evidence="2" id="KW-1185">Reference proteome</keyword>
<evidence type="ECO:0000313" key="1">
    <source>
        <dbReference type="EMBL" id="RXK47936.1"/>
    </source>
</evidence>
<proteinExistence type="predicted"/>
<organism evidence="1 2">
    <name type="scientific">Halorientalis pallida</name>
    <dbReference type="NCBI Taxonomy" id="2479928"/>
    <lineage>
        <taxon>Archaea</taxon>
        <taxon>Methanobacteriati</taxon>
        <taxon>Methanobacteriota</taxon>
        <taxon>Stenosarchaea group</taxon>
        <taxon>Halobacteria</taxon>
        <taxon>Halobacteriales</taxon>
        <taxon>Haloarculaceae</taxon>
        <taxon>Halorientalis</taxon>
    </lineage>
</organism>
<name>A0A498KTF3_9EURY</name>
<reference evidence="1 2" key="1">
    <citation type="submission" date="2019-01" db="EMBL/GenBank/DDBJ databases">
        <title>Halorientalis sp. F13-25 a new haloarchaeum isolated from hypersaline water.</title>
        <authorList>
            <person name="Ana D.-V."/>
            <person name="Cristina S.-P."/>
            <person name="Antonio V."/>
        </authorList>
    </citation>
    <scope>NUCLEOTIDE SEQUENCE [LARGE SCALE GENOMIC DNA]</scope>
    <source>
        <strain evidence="1 2">F13-25</strain>
    </source>
</reference>
<protein>
    <submittedName>
        <fullName evidence="1">Uncharacterized protein</fullName>
    </submittedName>
</protein>
<comment type="caution">
    <text evidence="1">The sequence shown here is derived from an EMBL/GenBank/DDBJ whole genome shotgun (WGS) entry which is preliminary data.</text>
</comment>
<dbReference type="AlphaFoldDB" id="A0A498KTF3"/>
<dbReference type="Proteomes" id="UP000289691">
    <property type="component" value="Unassembled WGS sequence"/>
</dbReference>
<sequence>MFDTVSISVTPVSEIDVVALPGVQQPCHVTDEKHAVLDGVFSAKTGREHRWDRWITTVQTSKVVNRFVD</sequence>
<evidence type="ECO:0000313" key="2">
    <source>
        <dbReference type="Proteomes" id="UP000289691"/>
    </source>
</evidence>
<dbReference type="EMBL" id="RDFA01000005">
    <property type="protein sequence ID" value="RXK47936.1"/>
    <property type="molecule type" value="Genomic_DNA"/>
</dbReference>
<gene>
    <name evidence="1" type="ORF">EAF64_14975</name>
</gene>
<accession>A0A498KTF3</accession>